<dbReference type="CDD" id="cd10432">
    <property type="entry name" value="BI-1-like_bacterial"/>
    <property type="match status" value="1"/>
</dbReference>
<organism evidence="7 8">
    <name type="scientific">Candidatus Blochmannia vicinus</name>
    <name type="common">nom. nud.</name>
    <dbReference type="NCBI Taxonomy" id="251540"/>
    <lineage>
        <taxon>Bacteria</taxon>
        <taxon>Pseudomonadati</taxon>
        <taxon>Pseudomonadota</taxon>
        <taxon>Gammaproteobacteria</taxon>
        <taxon>Enterobacterales</taxon>
        <taxon>Enterobacteriaceae</taxon>
        <taxon>ant endosymbionts</taxon>
        <taxon>Candidatus Blochmanniella</taxon>
    </lineage>
</organism>
<feature type="transmembrane region" description="Helical" evidence="6">
    <location>
        <begin position="209"/>
        <end position="232"/>
    </location>
</feature>
<feature type="transmembrane region" description="Helical" evidence="6">
    <location>
        <begin position="145"/>
        <end position="163"/>
    </location>
</feature>
<evidence type="ECO:0000313" key="7">
    <source>
        <dbReference type="EMBL" id="URJ28410.1"/>
    </source>
</evidence>
<evidence type="ECO:0000256" key="3">
    <source>
        <dbReference type="ARBA" id="ARBA00022692"/>
    </source>
</evidence>
<dbReference type="AlphaFoldDB" id="A0A9Q8TXA9"/>
<comment type="subcellular location">
    <subcellularLocation>
        <location evidence="1">Membrane</location>
        <topology evidence="1">Multi-pass membrane protein</topology>
    </subcellularLocation>
</comment>
<feature type="transmembrane region" description="Helical" evidence="6">
    <location>
        <begin position="114"/>
        <end position="133"/>
    </location>
</feature>
<dbReference type="PANTHER" id="PTHR23291:SF50">
    <property type="entry name" value="PROTEIN LIFEGUARD 4"/>
    <property type="match status" value="1"/>
</dbReference>
<sequence length="236" mass="26437">MDRFTRFQNTVSERANNIIQPYIAQVFGWMSCGLLLTAFVAWYASRTPAILQLLFSNQIIFFGLIIGQLALVFVLSGMVARLNGSLATTLFMLYSMLTGLTLSSIFILYTTSSISSAFVVTSGMFGIMTLYGYTTKRDLSSFSNLLFMALIGIILASIVNIWLKNTALMWLITYVGVIIFVGLTAYDTQKLKSIGASLSIDDQDQFRKYSIIGALTLYLDFINLFLMIIRIFGNRR</sequence>
<dbReference type="EMBL" id="CP097753">
    <property type="protein sequence ID" value="URJ28410.1"/>
    <property type="molecule type" value="Genomic_DNA"/>
</dbReference>
<evidence type="ECO:0000256" key="1">
    <source>
        <dbReference type="ARBA" id="ARBA00004141"/>
    </source>
</evidence>
<feature type="transmembrane region" description="Helical" evidence="6">
    <location>
        <begin position="50"/>
        <end position="74"/>
    </location>
</feature>
<dbReference type="Pfam" id="PF01027">
    <property type="entry name" value="Bax1-I"/>
    <property type="match status" value="1"/>
</dbReference>
<keyword evidence="4 6" id="KW-1133">Transmembrane helix</keyword>
<dbReference type="GO" id="GO:0005886">
    <property type="term" value="C:plasma membrane"/>
    <property type="evidence" value="ECO:0007669"/>
    <property type="project" value="TreeGrafter"/>
</dbReference>
<dbReference type="InterPro" id="IPR006214">
    <property type="entry name" value="Bax_inhibitor_1-related"/>
</dbReference>
<feature type="transmembrane region" description="Helical" evidence="6">
    <location>
        <begin position="169"/>
        <end position="188"/>
    </location>
</feature>
<accession>A0A9Q8TXA9</accession>
<feature type="transmembrane region" description="Helical" evidence="6">
    <location>
        <begin position="86"/>
        <end position="108"/>
    </location>
</feature>
<proteinExistence type="inferred from homology"/>
<dbReference type="PANTHER" id="PTHR23291">
    <property type="entry name" value="BAX INHIBITOR-RELATED"/>
    <property type="match status" value="1"/>
</dbReference>
<evidence type="ECO:0000256" key="5">
    <source>
        <dbReference type="ARBA" id="ARBA00023136"/>
    </source>
</evidence>
<evidence type="ECO:0000256" key="2">
    <source>
        <dbReference type="ARBA" id="ARBA00010350"/>
    </source>
</evidence>
<protein>
    <submittedName>
        <fullName evidence="7">Bax inhibitor-1/YccA family protein</fullName>
    </submittedName>
</protein>
<dbReference type="Proteomes" id="UP001056209">
    <property type="component" value="Chromosome"/>
</dbReference>
<evidence type="ECO:0000313" key="8">
    <source>
        <dbReference type="Proteomes" id="UP001056209"/>
    </source>
</evidence>
<reference evidence="7" key="1">
    <citation type="submission" date="2022-05" db="EMBL/GenBank/DDBJ databases">
        <title>Impact of host demography and evolutionary history on endosymbiont molecular evolution: a test in carpenter ants (Genus Camponotus) and their Blochmannia endosymbionts.</title>
        <authorList>
            <person name="Manthey J.D."/>
            <person name="Giron J.C."/>
            <person name="Hruska J.P."/>
        </authorList>
    </citation>
    <scope>NUCLEOTIDE SEQUENCE</scope>
    <source>
        <strain evidence="7">C-039</strain>
    </source>
</reference>
<feature type="transmembrane region" description="Helical" evidence="6">
    <location>
        <begin position="21"/>
        <end position="44"/>
    </location>
</feature>
<evidence type="ECO:0000256" key="6">
    <source>
        <dbReference type="RuleBase" id="RU004379"/>
    </source>
</evidence>
<name>A0A9Q8TXA9_9ENTR</name>
<dbReference type="RefSeq" id="WP_250248866.1">
    <property type="nucleotide sequence ID" value="NZ_CP097753.1"/>
</dbReference>
<dbReference type="PROSITE" id="PS51257">
    <property type="entry name" value="PROKAR_LIPOPROTEIN"/>
    <property type="match status" value="1"/>
</dbReference>
<keyword evidence="3 6" id="KW-0812">Transmembrane</keyword>
<keyword evidence="5 6" id="KW-0472">Membrane</keyword>
<comment type="similarity">
    <text evidence="2 6">Belongs to the BI1 family.</text>
</comment>
<evidence type="ECO:0000256" key="4">
    <source>
        <dbReference type="ARBA" id="ARBA00022989"/>
    </source>
</evidence>
<gene>
    <name evidence="7" type="ORF">M9393_01490</name>
</gene>